<keyword evidence="4 7" id="KW-0418">Kinase</keyword>
<dbReference type="HAMAP" id="MF_00109">
    <property type="entry name" value="Shikimate_kinase"/>
    <property type="match status" value="1"/>
</dbReference>
<dbReference type="Gene3D" id="3.40.50.300">
    <property type="entry name" value="P-loop containing nucleotide triphosphate hydrolases"/>
    <property type="match status" value="1"/>
</dbReference>
<dbReference type="InterPro" id="IPR031322">
    <property type="entry name" value="Shikimate/glucono_kinase"/>
</dbReference>
<proteinExistence type="inferred from homology"/>
<reference evidence="8 9" key="1">
    <citation type="submission" date="2018-01" db="EMBL/GenBank/DDBJ databases">
        <title>Genomic Encyclopedia of Type Strains, Phase I: the one thousand microbial genomes (KMG-I) project.</title>
        <authorList>
            <person name="Goeker M."/>
        </authorList>
    </citation>
    <scope>NUCLEOTIDE SEQUENCE [LARGE SCALE GENOMIC DNA]</scope>
    <source>
        <strain evidence="8 9">DSM 17960</strain>
    </source>
</reference>
<comment type="pathway">
    <text evidence="7">Metabolic intermediate biosynthesis; chorismate biosynthesis; chorismate from D-erythrose 4-phosphate and phosphoenolpyruvate: step 5/7.</text>
</comment>
<dbReference type="GO" id="GO:0005829">
    <property type="term" value="C:cytosol"/>
    <property type="evidence" value="ECO:0007669"/>
    <property type="project" value="TreeGrafter"/>
</dbReference>
<comment type="catalytic activity">
    <reaction evidence="7">
        <text>shikimate + ATP = 3-phosphoshikimate + ADP + H(+)</text>
        <dbReference type="Rhea" id="RHEA:13121"/>
        <dbReference type="ChEBI" id="CHEBI:15378"/>
        <dbReference type="ChEBI" id="CHEBI:30616"/>
        <dbReference type="ChEBI" id="CHEBI:36208"/>
        <dbReference type="ChEBI" id="CHEBI:145989"/>
        <dbReference type="ChEBI" id="CHEBI:456216"/>
        <dbReference type="EC" id="2.7.1.71"/>
    </reaction>
</comment>
<feature type="binding site" evidence="7">
    <location>
        <position position="57"/>
    </location>
    <ligand>
        <name>substrate</name>
    </ligand>
</feature>
<protein>
    <recommendedName>
        <fullName evidence="7">Shikimate kinase</fullName>
        <shortName evidence="7">SK</shortName>
        <ecNumber evidence="7">2.7.1.71</ecNumber>
    </recommendedName>
</protein>
<evidence type="ECO:0000256" key="3">
    <source>
        <dbReference type="ARBA" id="ARBA00022741"/>
    </source>
</evidence>
<dbReference type="Pfam" id="PF01202">
    <property type="entry name" value="SKI"/>
    <property type="match status" value="1"/>
</dbReference>
<comment type="subunit">
    <text evidence="7">Monomer.</text>
</comment>
<dbReference type="GO" id="GO:0005524">
    <property type="term" value="F:ATP binding"/>
    <property type="evidence" value="ECO:0007669"/>
    <property type="project" value="UniProtKB-UniRule"/>
</dbReference>
<keyword evidence="7" id="KW-0479">Metal-binding</keyword>
<name>A0A2S4N7X4_9FLAO</name>
<keyword evidence="1 7" id="KW-0028">Amino-acid biosynthesis</keyword>
<dbReference type="GO" id="GO:0004765">
    <property type="term" value="F:shikimate kinase activity"/>
    <property type="evidence" value="ECO:0007669"/>
    <property type="project" value="UniProtKB-UniRule"/>
</dbReference>
<dbReference type="Proteomes" id="UP000237056">
    <property type="component" value="Unassembled WGS sequence"/>
</dbReference>
<dbReference type="PANTHER" id="PTHR21087:SF16">
    <property type="entry name" value="SHIKIMATE KINASE 1, CHLOROPLASTIC"/>
    <property type="match status" value="1"/>
</dbReference>
<keyword evidence="7" id="KW-0460">Magnesium</keyword>
<dbReference type="RefSeq" id="WP_103726126.1">
    <property type="nucleotide sequence ID" value="NZ_PQNY01000008.1"/>
</dbReference>
<evidence type="ECO:0000256" key="1">
    <source>
        <dbReference type="ARBA" id="ARBA00022605"/>
    </source>
</evidence>
<evidence type="ECO:0000256" key="6">
    <source>
        <dbReference type="ARBA" id="ARBA00023141"/>
    </source>
</evidence>
<feature type="binding site" evidence="7">
    <location>
        <position position="120"/>
    </location>
    <ligand>
        <name>ATP</name>
        <dbReference type="ChEBI" id="CHEBI:30616"/>
    </ligand>
</feature>
<keyword evidence="2 7" id="KW-0808">Transferase</keyword>
<feature type="binding site" evidence="7">
    <location>
        <position position="80"/>
    </location>
    <ligand>
        <name>substrate</name>
    </ligand>
</feature>
<comment type="function">
    <text evidence="7">Catalyzes the specific phosphorylation of the 3-hydroxyl group of shikimic acid using ATP as a cosubstrate.</text>
</comment>
<evidence type="ECO:0000313" key="8">
    <source>
        <dbReference type="EMBL" id="POS01798.1"/>
    </source>
</evidence>
<comment type="similarity">
    <text evidence="7">Belongs to the shikimate kinase family.</text>
</comment>
<feature type="binding site" evidence="7">
    <location>
        <begin position="11"/>
        <end position="16"/>
    </location>
    <ligand>
        <name>ATP</name>
        <dbReference type="ChEBI" id="CHEBI:30616"/>
    </ligand>
</feature>
<dbReference type="PANTHER" id="PTHR21087">
    <property type="entry name" value="SHIKIMATE KINASE"/>
    <property type="match status" value="1"/>
</dbReference>
<comment type="caution">
    <text evidence="7">Lacks conserved residue(s) required for the propagation of feature annotation.</text>
</comment>
<dbReference type="GO" id="GO:0009073">
    <property type="term" value="P:aromatic amino acid family biosynthetic process"/>
    <property type="evidence" value="ECO:0007669"/>
    <property type="project" value="UniProtKB-KW"/>
</dbReference>
<dbReference type="UniPathway" id="UPA00053">
    <property type="reaction ID" value="UER00088"/>
</dbReference>
<evidence type="ECO:0000256" key="7">
    <source>
        <dbReference type="HAMAP-Rule" id="MF_00109"/>
    </source>
</evidence>
<dbReference type="OrthoDB" id="9800332at2"/>
<dbReference type="GO" id="GO:0008652">
    <property type="term" value="P:amino acid biosynthetic process"/>
    <property type="evidence" value="ECO:0007669"/>
    <property type="project" value="UniProtKB-KW"/>
</dbReference>
<dbReference type="SUPFAM" id="SSF52540">
    <property type="entry name" value="P-loop containing nucleoside triphosphate hydrolases"/>
    <property type="match status" value="1"/>
</dbReference>
<keyword evidence="9" id="KW-1185">Reference proteome</keyword>
<dbReference type="InterPro" id="IPR027417">
    <property type="entry name" value="P-loop_NTPase"/>
</dbReference>
<gene>
    <name evidence="7" type="primary">aroK</name>
    <name evidence="8" type="ORF">Q361_108126</name>
</gene>
<evidence type="ECO:0000256" key="4">
    <source>
        <dbReference type="ARBA" id="ARBA00022777"/>
    </source>
</evidence>
<dbReference type="EC" id="2.7.1.71" evidence="7"/>
<comment type="caution">
    <text evidence="8">The sequence shown here is derived from an EMBL/GenBank/DDBJ whole genome shotgun (WGS) entry which is preliminary data.</text>
</comment>
<comment type="cofactor">
    <cofactor evidence="7">
        <name>Mg(2+)</name>
        <dbReference type="ChEBI" id="CHEBI:18420"/>
    </cofactor>
    <text evidence="7">Binds 1 Mg(2+) ion per subunit.</text>
</comment>
<dbReference type="InterPro" id="IPR000623">
    <property type="entry name" value="Shikimate_kinase/TSH1"/>
</dbReference>
<dbReference type="EMBL" id="PQNY01000008">
    <property type="protein sequence ID" value="POS01798.1"/>
    <property type="molecule type" value="Genomic_DNA"/>
</dbReference>
<organism evidence="8 9">
    <name type="scientific">Flavobacterium croceum DSM 17960</name>
    <dbReference type="NCBI Taxonomy" id="1121886"/>
    <lineage>
        <taxon>Bacteria</taxon>
        <taxon>Pseudomonadati</taxon>
        <taxon>Bacteroidota</taxon>
        <taxon>Flavobacteriia</taxon>
        <taxon>Flavobacteriales</taxon>
        <taxon>Flavobacteriaceae</taxon>
        <taxon>Flavobacterium</taxon>
    </lineage>
</organism>
<evidence type="ECO:0000256" key="5">
    <source>
        <dbReference type="ARBA" id="ARBA00022840"/>
    </source>
</evidence>
<keyword evidence="7" id="KW-0963">Cytoplasm</keyword>
<accession>A0A2S4N7X4</accession>
<keyword evidence="3 7" id="KW-0547">Nucleotide-binding</keyword>
<feature type="binding site" evidence="7">
    <location>
        <position position="33"/>
    </location>
    <ligand>
        <name>substrate</name>
    </ligand>
</feature>
<evidence type="ECO:0000256" key="2">
    <source>
        <dbReference type="ARBA" id="ARBA00022679"/>
    </source>
</evidence>
<feature type="binding site" evidence="7">
    <location>
        <position position="142"/>
    </location>
    <ligand>
        <name>substrate</name>
    </ligand>
</feature>
<evidence type="ECO:0000313" key="9">
    <source>
        <dbReference type="Proteomes" id="UP000237056"/>
    </source>
</evidence>
<dbReference type="CDD" id="cd00464">
    <property type="entry name" value="SK"/>
    <property type="match status" value="1"/>
</dbReference>
<sequence>MKKIVLLGYMGSGKSTIGSALASAIGLPYLDLDHQIEQLSQKTVSEIFETKGEIYFRRLESQLFNELLNNNENFVLSLGGGTPCYYNHDDLLQKDGVTSIYLKVSVPILYQRLLKEKEQRPLLARLDDEELQEFIAKHLFEREPYYRKAKHIINCNDISVANIVSEIENKLR</sequence>
<keyword evidence="5 7" id="KW-0067">ATP-binding</keyword>
<dbReference type="AlphaFoldDB" id="A0A2S4N7X4"/>
<comment type="subcellular location">
    <subcellularLocation>
        <location evidence="7">Cytoplasm</location>
    </subcellularLocation>
</comment>
<keyword evidence="6 7" id="KW-0057">Aromatic amino acid biosynthesis</keyword>
<dbReference type="GO" id="GO:0009423">
    <property type="term" value="P:chorismate biosynthetic process"/>
    <property type="evidence" value="ECO:0007669"/>
    <property type="project" value="UniProtKB-UniRule"/>
</dbReference>
<dbReference type="GO" id="GO:0000287">
    <property type="term" value="F:magnesium ion binding"/>
    <property type="evidence" value="ECO:0007669"/>
    <property type="project" value="UniProtKB-UniRule"/>
</dbReference>
<dbReference type="PRINTS" id="PR01100">
    <property type="entry name" value="SHIKIMTKNASE"/>
</dbReference>
<feature type="binding site" evidence="7">
    <location>
        <position position="15"/>
    </location>
    <ligand>
        <name>Mg(2+)</name>
        <dbReference type="ChEBI" id="CHEBI:18420"/>
    </ligand>
</feature>